<keyword evidence="2" id="KW-1185">Reference proteome</keyword>
<dbReference type="InterPro" id="IPR019292">
    <property type="entry name" value="McrC"/>
</dbReference>
<evidence type="ECO:0000313" key="1">
    <source>
        <dbReference type="EMBL" id="RDU70288.1"/>
    </source>
</evidence>
<dbReference type="PANTHER" id="PTHR38733">
    <property type="entry name" value="PROTEIN MCRC"/>
    <property type="match status" value="1"/>
</dbReference>
<evidence type="ECO:0000313" key="2">
    <source>
        <dbReference type="Proteomes" id="UP000257045"/>
    </source>
</evidence>
<comment type="caution">
    <text evidence="1">The sequence shown here is derived from an EMBL/GenBank/DDBJ whole genome shotgun (WGS) entry which is preliminary data.</text>
</comment>
<dbReference type="OrthoDB" id="307209at2"/>
<name>A0A3D8IYF2_9HELI</name>
<dbReference type="EMBL" id="NXLV01000011">
    <property type="protein sequence ID" value="RDU70288.1"/>
    <property type="molecule type" value="Genomic_DNA"/>
</dbReference>
<dbReference type="PANTHER" id="PTHR38733:SF1">
    <property type="entry name" value="TYPE IV METHYL-DIRECTED RESTRICTION ENZYME ECOKMCRBC"/>
    <property type="match status" value="1"/>
</dbReference>
<organism evidence="1 2">
    <name type="scientific">Helicobacter brantae</name>
    <dbReference type="NCBI Taxonomy" id="375927"/>
    <lineage>
        <taxon>Bacteria</taxon>
        <taxon>Pseudomonadati</taxon>
        <taxon>Campylobacterota</taxon>
        <taxon>Epsilonproteobacteria</taxon>
        <taxon>Campylobacterales</taxon>
        <taxon>Helicobacteraceae</taxon>
        <taxon>Helicobacter</taxon>
    </lineage>
</organism>
<accession>A0A3D8IYF2</accession>
<evidence type="ECO:0008006" key="3">
    <source>
        <dbReference type="Google" id="ProtNLM"/>
    </source>
</evidence>
<sequence>MNNLVLEESRLEGVEWYKIKNRPLITDVSKMITHFYENYRRGHFYSFLKKNKNDNLAEVKAFDIVYYEGSNQDNYKFFTSHYVGFYNTAIEGKQISLTIIPRFGEKVSNYLYANALGVYLTDSTTSISQDKFHNQWFLALLWVGALESAITQAHIPKTYIRESKNLAYFKGRLDVGKQIIHNLTTPHKMYCQYPKLTYDTPINRTLCKVYKILKKTDSPLFSSSIQGHFSMLSDFGVRDEISMREIENITYTPLNRAYQKVIELSKIIISQKGQSNTTLQTSSMGQGFFLDMSEVWESYLYNKILSKFEGFEVRNCNLDGDDKIFRDEDALGEMRPDFKLMQGNELVAIIDAKYKNVSKIKEISREDRYQMMSYMYRYDCHLGIFITPNAENGECGCEEAIIDNEKKGKILIFSFPLQWLDKENTEDFHSKILELEEKMREKIVKEVKKYIETIEKP</sequence>
<dbReference type="AlphaFoldDB" id="A0A3D8IYF2"/>
<dbReference type="Pfam" id="PF10117">
    <property type="entry name" value="McrBC"/>
    <property type="match status" value="1"/>
</dbReference>
<reference evidence="1 2" key="1">
    <citation type="submission" date="2018-04" db="EMBL/GenBank/DDBJ databases">
        <title>Novel Campyloabacter and Helicobacter Species and Strains.</title>
        <authorList>
            <person name="Mannion A.J."/>
            <person name="Shen Z."/>
            <person name="Fox J.G."/>
        </authorList>
    </citation>
    <scope>NUCLEOTIDE SEQUENCE [LARGE SCALE GENOMIC DNA]</scope>
    <source>
        <strain evidence="1 2">MIT 04-9366</strain>
    </source>
</reference>
<protein>
    <recommendedName>
        <fullName evidence="3">Restriction endonuclease</fullName>
    </recommendedName>
</protein>
<dbReference type="Proteomes" id="UP000257045">
    <property type="component" value="Unassembled WGS sequence"/>
</dbReference>
<dbReference type="RefSeq" id="WP_115569835.1">
    <property type="nucleotide sequence ID" value="NZ_NXLV01000011.1"/>
</dbReference>
<gene>
    <name evidence="1" type="ORF">CQA58_06075</name>
</gene>
<proteinExistence type="predicted"/>